<dbReference type="AlphaFoldDB" id="A0A354YWB9"/>
<keyword evidence="1" id="KW-0963">Cytoplasm</keyword>
<dbReference type="PANTHER" id="PTHR42753">
    <property type="entry name" value="MITOCHONDRIAL RIBOSOME PROTEIN L39/PROLYL-TRNA LIGASE FAMILY MEMBER"/>
    <property type="match status" value="1"/>
</dbReference>
<dbReference type="GO" id="GO:0004827">
    <property type="term" value="F:proline-tRNA ligase activity"/>
    <property type="evidence" value="ECO:0007669"/>
    <property type="project" value="TreeGrafter"/>
</dbReference>
<dbReference type="Pfam" id="PF03129">
    <property type="entry name" value="HGTP_anticodon"/>
    <property type="match status" value="1"/>
</dbReference>
<evidence type="ECO:0000259" key="4">
    <source>
        <dbReference type="Pfam" id="PF03129"/>
    </source>
</evidence>
<keyword evidence="3" id="KW-0030">Aminoacyl-tRNA synthetase</keyword>
<protein>
    <submittedName>
        <fullName evidence="5">Proline--tRNA ligase</fullName>
    </submittedName>
</protein>
<dbReference type="GO" id="GO:0006433">
    <property type="term" value="P:prolyl-tRNA aminoacylation"/>
    <property type="evidence" value="ECO:0007669"/>
    <property type="project" value="TreeGrafter"/>
</dbReference>
<keyword evidence="5" id="KW-0436">Ligase</keyword>
<evidence type="ECO:0000313" key="5">
    <source>
        <dbReference type="EMBL" id="HBK53643.1"/>
    </source>
</evidence>
<dbReference type="InterPro" id="IPR050062">
    <property type="entry name" value="Pro-tRNA_synthetase"/>
</dbReference>
<name>A0A354YWB9_9FIRM</name>
<dbReference type="GO" id="GO:0005829">
    <property type="term" value="C:cytosol"/>
    <property type="evidence" value="ECO:0007669"/>
    <property type="project" value="TreeGrafter"/>
</dbReference>
<keyword evidence="2" id="KW-0067">ATP-binding</keyword>
<evidence type="ECO:0000313" key="6">
    <source>
        <dbReference type="Proteomes" id="UP000263273"/>
    </source>
</evidence>
<feature type="non-terminal residue" evidence="5">
    <location>
        <position position="71"/>
    </location>
</feature>
<keyword evidence="2" id="KW-0547">Nucleotide-binding</keyword>
<comment type="caution">
    <text evidence="5">The sequence shown here is derived from an EMBL/GenBank/DDBJ whole genome shotgun (WGS) entry which is preliminary data.</text>
</comment>
<accession>A0A354YWB9</accession>
<dbReference type="GO" id="GO:0005524">
    <property type="term" value="F:ATP binding"/>
    <property type="evidence" value="ECO:0007669"/>
    <property type="project" value="UniProtKB-KW"/>
</dbReference>
<evidence type="ECO:0000256" key="3">
    <source>
        <dbReference type="ARBA" id="ARBA00023146"/>
    </source>
</evidence>
<dbReference type="PANTHER" id="PTHR42753:SF2">
    <property type="entry name" value="PROLINE--TRNA LIGASE"/>
    <property type="match status" value="1"/>
</dbReference>
<dbReference type="SUPFAM" id="SSF52954">
    <property type="entry name" value="Class II aaRS ABD-related"/>
    <property type="match status" value="1"/>
</dbReference>
<dbReference type="Proteomes" id="UP000263273">
    <property type="component" value="Unassembled WGS sequence"/>
</dbReference>
<evidence type="ECO:0000256" key="1">
    <source>
        <dbReference type="ARBA" id="ARBA00022490"/>
    </source>
</evidence>
<organism evidence="5 6">
    <name type="scientific">Syntrophomonas wolfei</name>
    <dbReference type="NCBI Taxonomy" id="863"/>
    <lineage>
        <taxon>Bacteria</taxon>
        <taxon>Bacillati</taxon>
        <taxon>Bacillota</taxon>
        <taxon>Clostridia</taxon>
        <taxon>Eubacteriales</taxon>
        <taxon>Syntrophomonadaceae</taxon>
        <taxon>Syntrophomonas</taxon>
    </lineage>
</organism>
<feature type="domain" description="Anticodon-binding" evidence="4">
    <location>
        <begin position="31"/>
        <end position="70"/>
    </location>
</feature>
<gene>
    <name evidence="5" type="ORF">DDZ44_06890</name>
</gene>
<feature type="non-terminal residue" evidence="5">
    <location>
        <position position="1"/>
    </location>
</feature>
<reference evidence="5 6" key="1">
    <citation type="journal article" date="2018" name="Nat. Biotechnol.">
        <title>A standardized bacterial taxonomy based on genome phylogeny substantially revises the tree of life.</title>
        <authorList>
            <person name="Parks D.H."/>
            <person name="Chuvochina M."/>
            <person name="Waite D.W."/>
            <person name="Rinke C."/>
            <person name="Skarshewski A."/>
            <person name="Chaumeil P.A."/>
            <person name="Hugenholtz P."/>
        </authorList>
    </citation>
    <scope>NUCLEOTIDE SEQUENCE [LARGE SCALE GENOMIC DNA]</scope>
    <source>
        <strain evidence="5">UBA10948</strain>
    </source>
</reference>
<dbReference type="InterPro" id="IPR036621">
    <property type="entry name" value="Anticodon-bd_dom_sf"/>
</dbReference>
<evidence type="ECO:0000256" key="2">
    <source>
        <dbReference type="ARBA" id="ARBA00022840"/>
    </source>
</evidence>
<dbReference type="EMBL" id="DNZF01000151">
    <property type="protein sequence ID" value="HBK53643.1"/>
    <property type="molecule type" value="Genomic_DNA"/>
</dbReference>
<dbReference type="Gene3D" id="3.40.50.800">
    <property type="entry name" value="Anticodon-binding domain"/>
    <property type="match status" value="1"/>
</dbReference>
<sequence length="71" mass="7859">GIGISRTMAAAAEQGADENGIVWPLPIAPFEVIIVPVNSKNEEQMQAAWSLYEEFKQKGLETIIDDRDERA</sequence>
<dbReference type="InterPro" id="IPR004154">
    <property type="entry name" value="Anticodon-bd"/>
</dbReference>
<proteinExistence type="predicted"/>